<dbReference type="PROSITE" id="PS50194">
    <property type="entry name" value="FILAMIN_REPEAT"/>
    <property type="match status" value="1"/>
</dbReference>
<sequence>MPNSPEVSSSGMRLWHHQIDPLLYLSWPLVLFPRHKPYCASAAFEVLLPQNSVGRSPQITVTTDNLLSVLYPRPATDIVIGVLQNGQHVPGSPFLVATVPAASLIDPTRCILSAESHKPGQLSTVLLTAIDGEGHRLYTGENMVRAVSKSCGPVVRVTDRGDGTYVIEYYQPLESGGDETALEVTVEGIVSPLFKPPGATVTAVGMIQETKAEIDKPAAVLIQGLVKDGKEYKAKLAPMTVASGKTVITIVLDVAVKAEDTAGLRSGTFTVPKTVPVGEYTGKLFIFGMAPQPELPLFPVVVVEQEQLPPPEKFKVEGLPIYIGTGAAGGVVGGGTFTVAIPTSSQFKLKPDKLLVQAVKTDPETPKGLEPCFEYKIDAAVAGDKKIIVKIIPVIADHRPARSQPVVHSHLPHPVRRHYSGLHGRLRPPVDAVREHDRGKAAHALGTPRRNLPAAALHGHRPDLDDYEEGAVTALEDGAVVTRLMKGPMLPFDAVHIEMNCAGATGEVGVEIRGLVTMPTAFHGELEWPRDSRKVETSLSKGLQGAAWMVSDSGMRRSPFYLNLEYQQRGDDQHLPLNCRHFLHHDAVPPARARSDNNQISCWEDGRFVFTYKERTGGKEALFNVKWTNPARGNVVGLSHFRGLVEGLAL</sequence>
<protein>
    <submittedName>
        <fullName evidence="2">Uncharacterized protein</fullName>
    </submittedName>
</protein>
<organism evidence="2 3">
    <name type="scientific">Morchella conica CCBAS932</name>
    <dbReference type="NCBI Taxonomy" id="1392247"/>
    <lineage>
        <taxon>Eukaryota</taxon>
        <taxon>Fungi</taxon>
        <taxon>Dikarya</taxon>
        <taxon>Ascomycota</taxon>
        <taxon>Pezizomycotina</taxon>
        <taxon>Pezizomycetes</taxon>
        <taxon>Pezizales</taxon>
        <taxon>Morchellaceae</taxon>
        <taxon>Morchella</taxon>
    </lineage>
</organism>
<dbReference type="EMBL" id="ML119114">
    <property type="protein sequence ID" value="RPB15110.1"/>
    <property type="molecule type" value="Genomic_DNA"/>
</dbReference>
<dbReference type="InterPro" id="IPR014756">
    <property type="entry name" value="Ig_E-set"/>
</dbReference>
<name>A0A3N4KX30_9PEZI</name>
<accession>A0A3N4KX30</accession>
<keyword evidence="3" id="KW-1185">Reference proteome</keyword>
<evidence type="ECO:0000313" key="3">
    <source>
        <dbReference type="Proteomes" id="UP000277580"/>
    </source>
</evidence>
<dbReference type="Proteomes" id="UP000277580">
    <property type="component" value="Unassembled WGS sequence"/>
</dbReference>
<dbReference type="SUPFAM" id="SSF81296">
    <property type="entry name" value="E set domains"/>
    <property type="match status" value="1"/>
</dbReference>
<evidence type="ECO:0000256" key="1">
    <source>
        <dbReference type="PROSITE-ProRule" id="PRU00087"/>
    </source>
</evidence>
<proteinExistence type="predicted"/>
<dbReference type="AlphaFoldDB" id="A0A3N4KX30"/>
<dbReference type="InParanoid" id="A0A3N4KX30"/>
<reference evidence="2 3" key="1">
    <citation type="journal article" date="2018" name="Nat. Ecol. Evol.">
        <title>Pezizomycetes genomes reveal the molecular basis of ectomycorrhizal truffle lifestyle.</title>
        <authorList>
            <person name="Murat C."/>
            <person name="Payen T."/>
            <person name="Noel B."/>
            <person name="Kuo A."/>
            <person name="Morin E."/>
            <person name="Chen J."/>
            <person name="Kohler A."/>
            <person name="Krizsan K."/>
            <person name="Balestrini R."/>
            <person name="Da Silva C."/>
            <person name="Montanini B."/>
            <person name="Hainaut M."/>
            <person name="Levati E."/>
            <person name="Barry K.W."/>
            <person name="Belfiori B."/>
            <person name="Cichocki N."/>
            <person name="Clum A."/>
            <person name="Dockter R.B."/>
            <person name="Fauchery L."/>
            <person name="Guy J."/>
            <person name="Iotti M."/>
            <person name="Le Tacon F."/>
            <person name="Lindquist E.A."/>
            <person name="Lipzen A."/>
            <person name="Malagnac F."/>
            <person name="Mello A."/>
            <person name="Molinier V."/>
            <person name="Miyauchi S."/>
            <person name="Poulain J."/>
            <person name="Riccioni C."/>
            <person name="Rubini A."/>
            <person name="Sitrit Y."/>
            <person name="Splivallo R."/>
            <person name="Traeger S."/>
            <person name="Wang M."/>
            <person name="Zifcakova L."/>
            <person name="Wipf D."/>
            <person name="Zambonelli A."/>
            <person name="Paolocci F."/>
            <person name="Nowrousian M."/>
            <person name="Ottonello S."/>
            <person name="Baldrian P."/>
            <person name="Spatafora J.W."/>
            <person name="Henrissat B."/>
            <person name="Nagy L.G."/>
            <person name="Aury J.M."/>
            <person name="Wincker P."/>
            <person name="Grigoriev I.V."/>
            <person name="Bonfante P."/>
            <person name="Martin F.M."/>
        </authorList>
    </citation>
    <scope>NUCLEOTIDE SEQUENCE [LARGE SCALE GENOMIC DNA]</scope>
    <source>
        <strain evidence="2 3">CCBAS932</strain>
    </source>
</reference>
<dbReference type="STRING" id="1392247.A0A3N4KX30"/>
<dbReference type="OrthoDB" id="5334309at2759"/>
<dbReference type="InterPro" id="IPR017868">
    <property type="entry name" value="Filamin/ABP280_repeat-like"/>
</dbReference>
<feature type="repeat" description="Filamin" evidence="1">
    <location>
        <begin position="72"/>
        <end position="98"/>
    </location>
</feature>
<evidence type="ECO:0000313" key="2">
    <source>
        <dbReference type="EMBL" id="RPB15110.1"/>
    </source>
</evidence>
<gene>
    <name evidence="2" type="ORF">P167DRAFT_543067</name>
</gene>